<keyword evidence="2" id="KW-1185">Reference proteome</keyword>
<reference evidence="2" key="1">
    <citation type="journal article" date="2019" name="Genome Announc.">
        <title>Draft Genome Sequence of Pseudoalteromonas piscicida Strain 36Y ROTHPW, an Hypersaline Seawater Isolate from the South Coast of Sonora, Mexico.</title>
        <authorList>
            <person name="Sanchez-Diaz R."/>
            <person name="Molina-Garza Z.J."/>
            <person name="Cruz-Suarez L.E."/>
            <person name="Selvin J."/>
            <person name="Kiran G.S."/>
            <person name="Ibarra-Gamez J.C."/>
            <person name="Gomez-Gil B."/>
            <person name="Galaviz-Silva L."/>
        </authorList>
    </citation>
    <scope>NUCLEOTIDE SEQUENCE [LARGE SCALE GENOMIC DNA]</scope>
    <source>
        <strain evidence="2">36Y_RITHPW</strain>
    </source>
</reference>
<dbReference type="Proteomes" id="UP000228621">
    <property type="component" value="Unassembled WGS sequence"/>
</dbReference>
<dbReference type="PIRSF" id="PIRSF019381">
    <property type="entry name" value="YcjX"/>
    <property type="match status" value="1"/>
</dbReference>
<evidence type="ECO:0000313" key="2">
    <source>
        <dbReference type="Proteomes" id="UP000228621"/>
    </source>
</evidence>
<dbReference type="RefSeq" id="WP_099641265.1">
    <property type="nucleotide sequence ID" value="NZ_JAQPZX010000004.1"/>
</dbReference>
<dbReference type="PANTHER" id="PTHR38605">
    <property type="entry name" value="ATPASE-RELATED"/>
    <property type="match status" value="1"/>
</dbReference>
<sequence length="470" mass="53145">MTTSRFRTPSSLDKLKQQAKKTLHRSFDKHIKLAVTGFSGSGKTAFITALIKHLTTQASSDNLPFFDVVGEGRLVACRPEPQKALAVPTFDYQQAISCLLDEPPTWPASTKRINTLTLAFRYHSERGLKQHLAQTHTLYLELYDYPGEWLMDLPLLKLSFQSWCEQQLALLKKPKYQPFAAEFLQLLERFDSAGAVNESELKTLAHRYHELLRQLQQETKLSNLQPGRALIPGDLEGAPLLLFFPVLTHPEEITANSQYEQLNDRFEAYKKQVVSPFYKDYFCQFDRQVVLVDLLGSLSDGHDTLKEQEVALKQILAMFSHGKSGLLSRLFNPKIDKVLFAANKCDGVLNEQQTNLTRLLSEMLMDSANELRFSGVTVDTMSLSSVRSVEARAVQDGTQNVQCIFGKPVGEQQFINYIPPTPPDHIPKAQAWPQGGFEFLAFEPLPAKQGNLTHIRLDHALQFLIGDKLR</sequence>
<dbReference type="InterPro" id="IPR027417">
    <property type="entry name" value="P-loop_NTPase"/>
</dbReference>
<comment type="caution">
    <text evidence="1">The sequence shown here is derived from an EMBL/GenBank/DDBJ whole genome shotgun (WGS) entry which is preliminary data.</text>
</comment>
<proteinExistence type="predicted"/>
<dbReference type="GO" id="GO:0016787">
    <property type="term" value="F:hydrolase activity"/>
    <property type="evidence" value="ECO:0007669"/>
    <property type="project" value="UniProtKB-KW"/>
</dbReference>
<keyword evidence="1" id="KW-0378">Hydrolase</keyword>
<dbReference type="AlphaFoldDB" id="A0A2A5JT26"/>
<dbReference type="PANTHER" id="PTHR38605:SF1">
    <property type="entry name" value="ATPASE"/>
    <property type="match status" value="1"/>
</dbReference>
<protein>
    <submittedName>
        <fullName evidence="1">Nucleoside triphosphate hydrolase</fullName>
    </submittedName>
</protein>
<gene>
    <name evidence="1" type="ORF">CEX98_06290</name>
</gene>
<dbReference type="InterPro" id="IPR007413">
    <property type="entry name" value="YcjX-like"/>
</dbReference>
<dbReference type="OrthoDB" id="9777645at2"/>
<name>A0A2A5JT26_PSEO7</name>
<accession>A0A2A5JT26</accession>
<dbReference type="EMBL" id="NKHF01000027">
    <property type="protein sequence ID" value="PCK32624.1"/>
    <property type="molecule type" value="Genomic_DNA"/>
</dbReference>
<dbReference type="Pfam" id="PF04317">
    <property type="entry name" value="DUF463"/>
    <property type="match status" value="1"/>
</dbReference>
<organism evidence="1 2">
    <name type="scientific">Pseudoalteromonas piscicida</name>
    <dbReference type="NCBI Taxonomy" id="43662"/>
    <lineage>
        <taxon>Bacteria</taxon>
        <taxon>Pseudomonadati</taxon>
        <taxon>Pseudomonadota</taxon>
        <taxon>Gammaproteobacteria</taxon>
        <taxon>Alteromonadales</taxon>
        <taxon>Pseudoalteromonadaceae</taxon>
        <taxon>Pseudoalteromonas</taxon>
    </lineage>
</organism>
<evidence type="ECO:0000313" key="1">
    <source>
        <dbReference type="EMBL" id="PCK32624.1"/>
    </source>
</evidence>
<dbReference type="SUPFAM" id="SSF52540">
    <property type="entry name" value="P-loop containing nucleoside triphosphate hydrolases"/>
    <property type="match status" value="1"/>
</dbReference>